<dbReference type="Gramene" id="rna48458">
    <property type="protein sequence ID" value="RHN42067.1"/>
    <property type="gene ID" value="gene48458"/>
</dbReference>
<sequence length="46" mass="4904">MELAKVLHMNGGAGDASYADNSLLQIEEKDVKDSTPISSLLEIQAT</sequence>
<comment type="caution">
    <text evidence="1">The sequence shown here is derived from an EMBL/GenBank/DDBJ whole genome shotgun (WGS) entry which is preliminary data.</text>
</comment>
<proteinExistence type="predicted"/>
<dbReference type="EC" id="2.1.1.-" evidence="1"/>
<evidence type="ECO:0000313" key="2">
    <source>
        <dbReference type="Proteomes" id="UP000265566"/>
    </source>
</evidence>
<dbReference type="Proteomes" id="UP000265566">
    <property type="component" value="Chromosome 8"/>
</dbReference>
<organism evidence="1 2">
    <name type="scientific">Medicago truncatula</name>
    <name type="common">Barrel medic</name>
    <name type="synonym">Medicago tribuloides</name>
    <dbReference type="NCBI Taxonomy" id="3880"/>
    <lineage>
        <taxon>Eukaryota</taxon>
        <taxon>Viridiplantae</taxon>
        <taxon>Streptophyta</taxon>
        <taxon>Embryophyta</taxon>
        <taxon>Tracheophyta</taxon>
        <taxon>Spermatophyta</taxon>
        <taxon>Magnoliopsida</taxon>
        <taxon>eudicotyledons</taxon>
        <taxon>Gunneridae</taxon>
        <taxon>Pentapetalae</taxon>
        <taxon>rosids</taxon>
        <taxon>fabids</taxon>
        <taxon>Fabales</taxon>
        <taxon>Fabaceae</taxon>
        <taxon>Papilionoideae</taxon>
        <taxon>50 kb inversion clade</taxon>
        <taxon>NPAAA clade</taxon>
        <taxon>Hologalegina</taxon>
        <taxon>IRL clade</taxon>
        <taxon>Trifolieae</taxon>
        <taxon>Medicago</taxon>
    </lineage>
</organism>
<dbReference type="Gene3D" id="1.10.1200.270">
    <property type="entry name" value="Methyltransferase, alpha-helical capping domain"/>
    <property type="match status" value="1"/>
</dbReference>
<keyword evidence="1" id="KW-0489">Methyltransferase</keyword>
<dbReference type="GO" id="GO:0032259">
    <property type="term" value="P:methylation"/>
    <property type="evidence" value="ECO:0007669"/>
    <property type="project" value="UniProtKB-KW"/>
</dbReference>
<keyword evidence="1" id="KW-0808">Transferase</keyword>
<dbReference type="AlphaFoldDB" id="A0A396GTY4"/>
<dbReference type="InterPro" id="IPR042086">
    <property type="entry name" value="MeTrfase_capping"/>
</dbReference>
<dbReference type="GO" id="GO:0008168">
    <property type="term" value="F:methyltransferase activity"/>
    <property type="evidence" value="ECO:0007669"/>
    <property type="project" value="UniProtKB-KW"/>
</dbReference>
<gene>
    <name evidence="1" type="ORF">MtrunA17_Chr8g0372811</name>
</gene>
<accession>A0A396GTY4</accession>
<evidence type="ECO:0000313" key="1">
    <source>
        <dbReference type="EMBL" id="RHN42067.1"/>
    </source>
</evidence>
<reference evidence="2" key="1">
    <citation type="journal article" date="2018" name="Nat. Plants">
        <title>Whole-genome landscape of Medicago truncatula symbiotic genes.</title>
        <authorList>
            <person name="Pecrix Y."/>
            <person name="Staton S.E."/>
            <person name="Sallet E."/>
            <person name="Lelandais-Briere C."/>
            <person name="Moreau S."/>
            <person name="Carrere S."/>
            <person name="Blein T."/>
            <person name="Jardinaud M.F."/>
            <person name="Latrasse D."/>
            <person name="Zouine M."/>
            <person name="Zahm M."/>
            <person name="Kreplak J."/>
            <person name="Mayjonade B."/>
            <person name="Satge C."/>
            <person name="Perez M."/>
            <person name="Cauet S."/>
            <person name="Marande W."/>
            <person name="Chantry-Darmon C."/>
            <person name="Lopez-Roques C."/>
            <person name="Bouchez O."/>
            <person name="Berard A."/>
            <person name="Debelle F."/>
            <person name="Munos S."/>
            <person name="Bendahmane A."/>
            <person name="Berges H."/>
            <person name="Niebel A."/>
            <person name="Buitink J."/>
            <person name="Frugier F."/>
            <person name="Benhamed M."/>
            <person name="Crespi M."/>
            <person name="Gouzy J."/>
            <person name="Gamas P."/>
        </authorList>
    </citation>
    <scope>NUCLEOTIDE SEQUENCE [LARGE SCALE GENOMIC DNA]</scope>
    <source>
        <strain evidence="2">cv. Jemalong A17</strain>
    </source>
</reference>
<dbReference type="EMBL" id="PSQE01000008">
    <property type="protein sequence ID" value="RHN42067.1"/>
    <property type="molecule type" value="Genomic_DNA"/>
</dbReference>
<name>A0A396GTY4_MEDTR</name>
<protein>
    <submittedName>
        <fullName evidence="1">Putative methyltransferase</fullName>
        <ecNumber evidence="1">2.1.1.-</ecNumber>
    </submittedName>
</protein>